<reference evidence="3 4" key="1">
    <citation type="journal article" date="2017" name="Int. J. Syst. Evol. Microbiol.">
        <title>Mucilaginibacterpsychrotolerans sp. nov., isolated from peatlands.</title>
        <authorList>
            <person name="Deng Y."/>
            <person name="Shen L."/>
            <person name="Xu B."/>
            <person name="Liu Y."/>
            <person name="Gu Z."/>
            <person name="Liu H."/>
            <person name="Zhou Y."/>
        </authorList>
    </citation>
    <scope>NUCLEOTIDE SEQUENCE [LARGE SCALE GENOMIC DNA]</scope>
    <source>
        <strain evidence="3 4">NH7-4</strain>
    </source>
</reference>
<proteinExistence type="predicted"/>
<dbReference type="OrthoDB" id="1143459at2"/>
<feature type="domain" description="DUF2059" evidence="2">
    <location>
        <begin position="85"/>
        <end position="141"/>
    </location>
</feature>
<dbReference type="Pfam" id="PF09832">
    <property type="entry name" value="DUF2059"/>
    <property type="match status" value="1"/>
</dbReference>
<keyword evidence="4" id="KW-1185">Reference proteome</keyword>
<organism evidence="3 4">
    <name type="scientific">Mucilaginibacter psychrotolerans</name>
    <dbReference type="NCBI Taxonomy" id="1524096"/>
    <lineage>
        <taxon>Bacteria</taxon>
        <taxon>Pseudomonadati</taxon>
        <taxon>Bacteroidota</taxon>
        <taxon>Sphingobacteriia</taxon>
        <taxon>Sphingobacteriales</taxon>
        <taxon>Sphingobacteriaceae</taxon>
        <taxon>Mucilaginibacter</taxon>
    </lineage>
</organism>
<protein>
    <submittedName>
        <fullName evidence="3">DUF2059 domain-containing protein</fullName>
    </submittedName>
</protein>
<keyword evidence="1" id="KW-0732">Signal</keyword>
<comment type="caution">
    <text evidence="3">The sequence shown here is derived from an EMBL/GenBank/DDBJ whole genome shotgun (WGS) entry which is preliminary data.</text>
</comment>
<dbReference type="InterPro" id="IPR018637">
    <property type="entry name" value="DUF2059"/>
</dbReference>
<dbReference type="RefSeq" id="WP_133234038.1">
    <property type="nucleotide sequence ID" value="NZ_SOZE01000015.1"/>
</dbReference>
<accession>A0A4Y8SDU0</accession>
<sequence>MKFKLLLVFVLFCTAVKAQTTPTVTPAQLKAAEDVLMASKADVQFTAGITTMLKQASGSLPEEKRAKFIEVMNSFVAKYISWDVLKDQLAAMYAQEFTEQELKNLAAFYRSPLGLKLSEKQPALMQKGAALGQQAVQGHQAELQQMMQEAFKE</sequence>
<name>A0A4Y8SDU0_9SPHI</name>
<evidence type="ECO:0000256" key="1">
    <source>
        <dbReference type="SAM" id="SignalP"/>
    </source>
</evidence>
<evidence type="ECO:0000259" key="2">
    <source>
        <dbReference type="Pfam" id="PF09832"/>
    </source>
</evidence>
<feature type="chain" id="PRO_5021403744" evidence="1">
    <location>
        <begin position="19"/>
        <end position="153"/>
    </location>
</feature>
<gene>
    <name evidence="3" type="ORF">E2R66_15440</name>
</gene>
<feature type="signal peptide" evidence="1">
    <location>
        <begin position="1"/>
        <end position="18"/>
    </location>
</feature>
<evidence type="ECO:0000313" key="3">
    <source>
        <dbReference type="EMBL" id="TFF36546.1"/>
    </source>
</evidence>
<dbReference type="Proteomes" id="UP000297540">
    <property type="component" value="Unassembled WGS sequence"/>
</dbReference>
<dbReference type="EMBL" id="SOZE01000015">
    <property type="protein sequence ID" value="TFF36546.1"/>
    <property type="molecule type" value="Genomic_DNA"/>
</dbReference>
<dbReference type="AlphaFoldDB" id="A0A4Y8SDU0"/>
<evidence type="ECO:0000313" key="4">
    <source>
        <dbReference type="Proteomes" id="UP000297540"/>
    </source>
</evidence>